<dbReference type="AlphaFoldDB" id="A0A540LF64"/>
<dbReference type="EMBL" id="VIEB01000611">
    <property type="protein sequence ID" value="TQD85115.1"/>
    <property type="molecule type" value="Genomic_DNA"/>
</dbReference>
<dbReference type="GO" id="GO:0009640">
    <property type="term" value="P:photomorphogenesis"/>
    <property type="evidence" value="ECO:0007669"/>
    <property type="project" value="InterPro"/>
</dbReference>
<proteinExistence type="predicted"/>
<evidence type="ECO:0000313" key="1">
    <source>
        <dbReference type="EMBL" id="TQD85115.1"/>
    </source>
</evidence>
<reference evidence="1 2" key="1">
    <citation type="journal article" date="2019" name="G3 (Bethesda)">
        <title>Sequencing of a Wild Apple (Malus baccata) Genome Unravels the Differences Between Cultivated and Wild Apple Species Regarding Disease Resistance and Cold Tolerance.</title>
        <authorList>
            <person name="Chen X."/>
        </authorList>
    </citation>
    <scope>NUCLEOTIDE SEQUENCE [LARGE SCALE GENOMIC DNA]</scope>
    <source>
        <strain evidence="2">cv. Shandingzi</strain>
        <tissue evidence="1">Leaves</tissue>
    </source>
</reference>
<keyword evidence="2" id="KW-1185">Reference proteome</keyword>
<gene>
    <name evidence="1" type="ORF">C1H46_029399</name>
</gene>
<sequence length="140" mass="15608">MNPNPATHDGATHLTLNLSHLALAVSPSSCRELLLAVSSLDCKRRKHSTPNSTQTNPLSGVNLVWEYNGIAHGILEHHQGFLYLFTDAAKADHSREEKSRTMTSLRHRVLPPQLLLKWLKVASFCLCLLHPEPNSRLKMG</sequence>
<dbReference type="STRING" id="106549.A0A540LF64"/>
<dbReference type="PANTHER" id="PTHR44218">
    <property type="entry name" value="PROTEIN SPA1-RELATED 2"/>
    <property type="match status" value="1"/>
</dbReference>
<dbReference type="InterPro" id="IPR044630">
    <property type="entry name" value="SPA1/2/3/4"/>
</dbReference>
<protein>
    <submittedName>
        <fullName evidence="1">Uncharacterized protein</fullName>
    </submittedName>
</protein>
<accession>A0A540LF64</accession>
<dbReference type="Proteomes" id="UP000315295">
    <property type="component" value="Unassembled WGS sequence"/>
</dbReference>
<name>A0A540LF64_MALBA</name>
<dbReference type="PANTHER" id="PTHR44218:SF1">
    <property type="entry name" value="PROTEIN SPA1-RELATED 3"/>
    <property type="match status" value="1"/>
</dbReference>
<evidence type="ECO:0000313" key="2">
    <source>
        <dbReference type="Proteomes" id="UP000315295"/>
    </source>
</evidence>
<organism evidence="1 2">
    <name type="scientific">Malus baccata</name>
    <name type="common">Siberian crab apple</name>
    <name type="synonym">Pyrus baccata</name>
    <dbReference type="NCBI Taxonomy" id="106549"/>
    <lineage>
        <taxon>Eukaryota</taxon>
        <taxon>Viridiplantae</taxon>
        <taxon>Streptophyta</taxon>
        <taxon>Embryophyta</taxon>
        <taxon>Tracheophyta</taxon>
        <taxon>Spermatophyta</taxon>
        <taxon>Magnoliopsida</taxon>
        <taxon>eudicotyledons</taxon>
        <taxon>Gunneridae</taxon>
        <taxon>Pentapetalae</taxon>
        <taxon>rosids</taxon>
        <taxon>fabids</taxon>
        <taxon>Rosales</taxon>
        <taxon>Rosaceae</taxon>
        <taxon>Amygdaloideae</taxon>
        <taxon>Maleae</taxon>
        <taxon>Malus</taxon>
    </lineage>
</organism>
<comment type="caution">
    <text evidence="1">The sequence shown here is derived from an EMBL/GenBank/DDBJ whole genome shotgun (WGS) entry which is preliminary data.</text>
</comment>